<dbReference type="Gene3D" id="3.60.21.10">
    <property type="match status" value="1"/>
</dbReference>
<feature type="domain" description="Calcineurin-like phosphoesterase" evidence="2">
    <location>
        <begin position="697"/>
        <end position="867"/>
    </location>
</feature>
<dbReference type="GO" id="GO:0003993">
    <property type="term" value="F:acid phosphatase activity"/>
    <property type="evidence" value="ECO:0007669"/>
    <property type="project" value="InterPro"/>
</dbReference>
<sequence>MKTQRLILLLVLLLCASRVITINAQPASGPGVDPNALLIMDFENGDVSGWTKNTINRGEKVSVELMDAEKGDPVRFGRYAVKLNWDLTAAQTGTTLACLYAPPANAFIIPAAPNPRKIGMWIYASPECKGNIWFRLQLFSPPGTAGSSSSVVAVFGNEPSYAGINWTGWKYHEFTFPAGGANKQLGPPAAATPSYGMFRLLQEKSGDATLGRQLTKGYFIIDNVRVTSGNVTEDTTRPDISSLTGNGTALSGATFNTGAINLSTTYSDNLSGINIQSASFTVNGIAYKADSTGFTADATSATLTGLKLRNGTHTVVAHVEDNFGNIQTSTATFTVNDPNVVATTVTLVPDAQAQVGNLFEMKINTNNSQDIKMLDITLELNQYASVDATNGVAFAGSVTEGTYNYNTANNQLTIHLKNDHTATAVETLATIKINISKNSNPDDVLRCNPVVATATYGDDTTGAFSLFSAFSRPVLATYNLTVLKRIVGVPGEVSVTDLNGNPIAGATVYADAVSGVTGVNGIALFNFTASEQAVNMYAGKDGKYSYTYIVRTLTPKLTSTPSAIRSGTTLDPSTSKTIVWMANPATAAEPSLIKIAKKADGEGSFQQFTGITRILEFDAISSSGVAKGSKVTVTGLEPGTSYIYQVGDGTNWSATREFKTTANTNKFSFSAYGDLQATGSADMALWIAAGETIESMEQKPFFSLNVGDIVDNDNNWAYHAHYSSLFDQRTGFANIDMVSGYGNHEYMGTPNADIIKFLNGHPALEPSDKYDIARVGDGTYASAYGNMIVIGLDWESKGGGYTALQRQTEQVKWLDEVLTAHADKTWKMITIHYEVPNTGFTPTSMATLGPVLDKHNVQVVFCGHGHTFRRVQVKNNVWTPSNYTRTGTPVQDAGTMHWQLGGMRPSDGNSQRWVLGEVDGNTIKFTVRNGSNAIVESECFTLTTVAQAPNDVDNVNSNSSIKVYPSSFTDALNVSGAENSMLQVMDITGARVYQQKINDNNEVIYLRSLASGVYFFRIEKDKQVNMVKVLKN</sequence>
<dbReference type="InterPro" id="IPR029052">
    <property type="entry name" value="Metallo-depent_PP-like"/>
</dbReference>
<evidence type="ECO:0000313" key="5">
    <source>
        <dbReference type="EMBL" id="MPM10031.1"/>
    </source>
</evidence>
<dbReference type="Gene3D" id="2.60.40.380">
    <property type="entry name" value="Purple acid phosphatase-like, N-terminal"/>
    <property type="match status" value="1"/>
</dbReference>
<accession>A0A644X2C2</accession>
<feature type="domain" description="Secretion system C-terminal sorting" evidence="4">
    <location>
        <begin position="963"/>
        <end position="1028"/>
    </location>
</feature>
<dbReference type="NCBIfam" id="TIGR04183">
    <property type="entry name" value="Por_Secre_tail"/>
    <property type="match status" value="1"/>
</dbReference>
<dbReference type="PANTHER" id="PTHR22953:SF153">
    <property type="entry name" value="PURPLE ACID PHOSPHATASE"/>
    <property type="match status" value="1"/>
</dbReference>
<keyword evidence="1" id="KW-0732">Signal</keyword>
<name>A0A644X2C2_9ZZZZ</name>
<dbReference type="InterPro" id="IPR039331">
    <property type="entry name" value="PAPs-like"/>
</dbReference>
<organism evidence="5">
    <name type="scientific">bioreactor metagenome</name>
    <dbReference type="NCBI Taxonomy" id="1076179"/>
    <lineage>
        <taxon>unclassified sequences</taxon>
        <taxon>metagenomes</taxon>
        <taxon>ecological metagenomes</taxon>
    </lineage>
</organism>
<dbReference type="AlphaFoldDB" id="A0A644X2C2"/>
<gene>
    <name evidence="5" type="ORF">SDC9_56355</name>
</gene>
<comment type="caution">
    <text evidence="5">The sequence shown here is derived from an EMBL/GenBank/DDBJ whole genome shotgun (WGS) entry which is preliminary data.</text>
</comment>
<evidence type="ECO:0000256" key="1">
    <source>
        <dbReference type="ARBA" id="ARBA00022729"/>
    </source>
</evidence>
<dbReference type="Pfam" id="PF16656">
    <property type="entry name" value="Pur_ac_phosph_N"/>
    <property type="match status" value="1"/>
</dbReference>
<dbReference type="Pfam" id="PF18962">
    <property type="entry name" value="Por_Secre_tail"/>
    <property type="match status" value="1"/>
</dbReference>
<evidence type="ECO:0000259" key="4">
    <source>
        <dbReference type="Pfam" id="PF18962"/>
    </source>
</evidence>
<dbReference type="InterPro" id="IPR015914">
    <property type="entry name" value="PAPs_N"/>
</dbReference>
<evidence type="ECO:0000259" key="3">
    <source>
        <dbReference type="Pfam" id="PF16656"/>
    </source>
</evidence>
<dbReference type="SUPFAM" id="SSF56300">
    <property type="entry name" value="Metallo-dependent phosphatases"/>
    <property type="match status" value="1"/>
</dbReference>
<dbReference type="InterPro" id="IPR026444">
    <property type="entry name" value="Secre_tail"/>
</dbReference>
<dbReference type="Pfam" id="PF00149">
    <property type="entry name" value="Metallophos"/>
    <property type="match status" value="1"/>
</dbReference>
<reference evidence="5" key="1">
    <citation type="submission" date="2019-08" db="EMBL/GenBank/DDBJ databases">
        <authorList>
            <person name="Kucharzyk K."/>
            <person name="Murdoch R.W."/>
            <person name="Higgins S."/>
            <person name="Loffler F."/>
        </authorList>
    </citation>
    <scope>NUCLEOTIDE SEQUENCE</scope>
</reference>
<dbReference type="InterPro" id="IPR008963">
    <property type="entry name" value="Purple_acid_Pase-like_N"/>
</dbReference>
<dbReference type="GO" id="GO:0046872">
    <property type="term" value="F:metal ion binding"/>
    <property type="evidence" value="ECO:0007669"/>
    <property type="project" value="InterPro"/>
</dbReference>
<protein>
    <recommendedName>
        <fullName evidence="6">Calcineurin-like phosphoesterase domain-containing protein</fullName>
    </recommendedName>
</protein>
<dbReference type="EMBL" id="VSSQ01001642">
    <property type="protein sequence ID" value="MPM10031.1"/>
    <property type="molecule type" value="Genomic_DNA"/>
</dbReference>
<dbReference type="PANTHER" id="PTHR22953">
    <property type="entry name" value="ACID PHOSPHATASE RELATED"/>
    <property type="match status" value="1"/>
</dbReference>
<feature type="domain" description="Purple acid phosphatase N-terminal" evidence="3">
    <location>
        <begin position="570"/>
        <end position="660"/>
    </location>
</feature>
<proteinExistence type="predicted"/>
<dbReference type="InterPro" id="IPR004843">
    <property type="entry name" value="Calcineurin-like_PHP"/>
</dbReference>
<evidence type="ECO:0000259" key="2">
    <source>
        <dbReference type="Pfam" id="PF00149"/>
    </source>
</evidence>
<evidence type="ECO:0008006" key="6">
    <source>
        <dbReference type="Google" id="ProtNLM"/>
    </source>
</evidence>
<dbReference type="SUPFAM" id="SSF49363">
    <property type="entry name" value="Purple acid phosphatase, N-terminal domain"/>
    <property type="match status" value="1"/>
</dbReference>